<dbReference type="AlphaFoldDB" id="L0R6R1"/>
<protein>
    <submittedName>
        <fullName evidence="1">Alternative protein TM7SF4</fullName>
    </submittedName>
</protein>
<accession>L0R6R1</accession>
<sequence>MDGLYPAFGSLLFGCSYFSGPPVCGRLLVSAINHSGRCLLDYHVCSAVLLQACTMFYSSCLSLLWPA</sequence>
<reference evidence="1" key="1">
    <citation type="submission" date="2012-10" db="EMBL/GenBank/DDBJ databases">
        <title>Direct identification of alternative open reading frame translation products in human.</title>
        <authorList>
            <person name="Vanderperre B."/>
            <person name="Lucier J.-F."/>
            <person name="Motard J."/>
            <person name="Tremblay G."/>
            <person name="Vanderperre S."/>
            <person name="Wisztorski M."/>
            <person name="Salzet M."/>
            <person name="Boisvert F.-M."/>
            <person name="Roucou X."/>
        </authorList>
    </citation>
    <scope>NUCLEOTIDE SEQUENCE</scope>
</reference>
<proteinExistence type="predicted"/>
<gene>
    <name evidence="1" type="primary">TM7SF4</name>
</gene>
<dbReference type="EMBL" id="HF548124">
    <property type="protein sequence ID" value="CCO13835.1"/>
    <property type="molecule type" value="Genomic_DNA"/>
</dbReference>
<evidence type="ECO:0000313" key="1">
    <source>
        <dbReference type="EMBL" id="CCO13835.1"/>
    </source>
</evidence>
<name>L0R6R1_HUMAN</name>
<organism evidence="1">
    <name type="scientific">Homo sapiens</name>
    <name type="common">Human</name>
    <dbReference type="NCBI Taxonomy" id="9606"/>
    <lineage>
        <taxon>Eukaryota</taxon>
        <taxon>Metazoa</taxon>
        <taxon>Chordata</taxon>
        <taxon>Craniata</taxon>
        <taxon>Vertebrata</taxon>
        <taxon>Euteleostomi</taxon>
        <taxon>Mammalia</taxon>
        <taxon>Eutheria</taxon>
        <taxon>Euarchontoglires</taxon>
        <taxon>Primates</taxon>
        <taxon>Haplorrhini</taxon>
        <taxon>Catarrhini</taxon>
        <taxon>Hominidae</taxon>
        <taxon>Homo</taxon>
    </lineage>
</organism>